<evidence type="ECO:0000256" key="5">
    <source>
        <dbReference type="ARBA" id="ARBA00023078"/>
    </source>
</evidence>
<dbReference type="RefSeq" id="WP_163702143.1">
    <property type="nucleotide sequence ID" value="NZ_QXHD01000004.1"/>
</dbReference>
<dbReference type="PANTHER" id="PTHR34011">
    <property type="entry name" value="PHYCOBILISOME 32.1 KDA LINKER POLYPEPTIDE, PHYCOCYANIN-ASSOCIATED, ROD 2-RELATED"/>
    <property type="match status" value="1"/>
</dbReference>
<reference evidence="9 10" key="1">
    <citation type="journal article" date="2020" name="Microb. Ecol.">
        <title>Ecogenomics of the Marine Benthic Filamentous Cyanobacterium Adonisia.</title>
        <authorList>
            <person name="Walter J.M."/>
            <person name="Coutinho F.H."/>
            <person name="Leomil L."/>
            <person name="Hargreaves P.I."/>
            <person name="Campeao M.E."/>
            <person name="Vieira V.V."/>
            <person name="Silva B.S."/>
            <person name="Fistarol G.O."/>
            <person name="Salomon P.S."/>
            <person name="Sawabe T."/>
            <person name="Mino S."/>
            <person name="Hosokawa M."/>
            <person name="Miyashita H."/>
            <person name="Maruyama F."/>
            <person name="van Verk M.C."/>
            <person name="Dutilh B.E."/>
            <person name="Thompson C.C."/>
            <person name="Thompson F.L."/>
        </authorList>
    </citation>
    <scope>NUCLEOTIDE SEQUENCE [LARGE SCALE GENOMIC DNA]</scope>
    <source>
        <strain evidence="9 10">CCMR0081</strain>
    </source>
</reference>
<dbReference type="PANTHER" id="PTHR34011:SF6">
    <property type="entry name" value="PHYCOBILIPROTEIN APCE"/>
    <property type="match status" value="1"/>
</dbReference>
<evidence type="ECO:0000313" key="10">
    <source>
        <dbReference type="Proteomes" id="UP000481033"/>
    </source>
</evidence>
<dbReference type="PROSITE" id="PS51445">
    <property type="entry name" value="PBS_LINKER"/>
    <property type="match status" value="1"/>
</dbReference>
<dbReference type="GO" id="GO:0031676">
    <property type="term" value="C:plasma membrane-derived thylakoid membrane"/>
    <property type="evidence" value="ECO:0007669"/>
    <property type="project" value="UniProtKB-SubCell"/>
</dbReference>
<feature type="domain" description="PBS-linker" evidence="8">
    <location>
        <begin position="1"/>
        <end position="170"/>
    </location>
</feature>
<proteinExistence type="inferred from homology"/>
<evidence type="ECO:0000256" key="2">
    <source>
        <dbReference type="ARBA" id="ARBA00022531"/>
    </source>
</evidence>
<keyword evidence="4 7" id="KW-0605">Phycobilisome</keyword>
<protein>
    <submittedName>
        <fullName evidence="9">Phycobilisome linker polypeptide</fullName>
    </submittedName>
</protein>
<dbReference type="InterPro" id="IPR038255">
    <property type="entry name" value="PBS_linker_sf"/>
</dbReference>
<sequence>MTTKIFVDTTPVELVSDAVEQKDLVITAAYKQVFGNAHLMESERFQKAESQLRDGQITVMDFIRQLAKSERYRALVFEKNSNLSAIELNFKHLLGRAPESYTEISEHIARLVNEGCDAEIDSYIDSDEYFEAFGTDIVPYYRGYQTQTGRKLVGYTHSFQLMRGASSSDKSTPASSYKKLDESLFSSDAFTAMLDKVDVEKILKLSQSTRAPQSGVSKYCPKTACPSANIYEPEQIIRRTLNLHLPSQQQQSPIVLDNNTPPISDPTDPVEIIRKALKIK</sequence>
<evidence type="ECO:0000259" key="8">
    <source>
        <dbReference type="PROSITE" id="PS51445"/>
    </source>
</evidence>
<organism evidence="9 10">
    <name type="scientific">Adonisia turfae CCMR0081</name>
    <dbReference type="NCBI Taxonomy" id="2292702"/>
    <lineage>
        <taxon>Bacteria</taxon>
        <taxon>Bacillati</taxon>
        <taxon>Cyanobacteriota</taxon>
        <taxon>Adonisia</taxon>
        <taxon>Adonisia turfae</taxon>
    </lineage>
</organism>
<accession>A0A6M0RSQ9</accession>
<evidence type="ECO:0000256" key="4">
    <source>
        <dbReference type="ARBA" id="ARBA00022738"/>
    </source>
</evidence>
<evidence type="ECO:0000313" key="9">
    <source>
        <dbReference type="EMBL" id="NEZ59196.1"/>
    </source>
</evidence>
<comment type="caution">
    <text evidence="9">The sequence shown here is derived from an EMBL/GenBank/DDBJ whole genome shotgun (WGS) entry which is preliminary data.</text>
</comment>
<dbReference type="EMBL" id="QXHD01000004">
    <property type="protein sequence ID" value="NEZ59196.1"/>
    <property type="molecule type" value="Genomic_DNA"/>
</dbReference>
<name>A0A6M0RSQ9_9CYAN</name>
<keyword evidence="3" id="KW-0042">Antenna complex</keyword>
<evidence type="ECO:0000256" key="7">
    <source>
        <dbReference type="PROSITE-ProRule" id="PRU00775"/>
    </source>
</evidence>
<dbReference type="GO" id="GO:0015979">
    <property type="term" value="P:photosynthesis"/>
    <property type="evidence" value="ECO:0007669"/>
    <property type="project" value="UniProtKB-KW"/>
</dbReference>
<evidence type="ECO:0000256" key="3">
    <source>
        <dbReference type="ARBA" id="ARBA00022549"/>
    </source>
</evidence>
<keyword evidence="5" id="KW-0793">Thylakoid</keyword>
<dbReference type="Proteomes" id="UP000481033">
    <property type="component" value="Unassembled WGS sequence"/>
</dbReference>
<evidence type="ECO:0000256" key="6">
    <source>
        <dbReference type="ARBA" id="ARBA00023136"/>
    </source>
</evidence>
<dbReference type="Pfam" id="PF00427">
    <property type="entry name" value="PBS_linker_poly"/>
    <property type="match status" value="1"/>
</dbReference>
<dbReference type="Gene3D" id="1.10.3130.20">
    <property type="entry name" value="Phycobilisome linker domain"/>
    <property type="match status" value="1"/>
</dbReference>
<dbReference type="AlphaFoldDB" id="A0A6M0RSQ9"/>
<keyword evidence="6" id="KW-0472">Membrane</keyword>
<gene>
    <name evidence="9" type="ORF">DXZ20_26845</name>
</gene>
<keyword evidence="2" id="KW-0602">Photosynthesis</keyword>
<comment type="similarity">
    <text evidence="7">Belongs to the phycobilisome linker protein family.</text>
</comment>
<keyword evidence="10" id="KW-1185">Reference proteome</keyword>
<dbReference type="GO" id="GO:0030089">
    <property type="term" value="C:phycobilisome"/>
    <property type="evidence" value="ECO:0007669"/>
    <property type="project" value="UniProtKB-UniRule"/>
</dbReference>
<comment type="subcellular location">
    <subcellularLocation>
        <location evidence="1">Cellular thylakoid membrane</location>
        <topology evidence="1">Peripheral membrane protein</topology>
        <orientation evidence="1">Cytoplasmic side</orientation>
    </subcellularLocation>
</comment>
<evidence type="ECO:0000256" key="1">
    <source>
        <dbReference type="ARBA" id="ARBA00004445"/>
    </source>
</evidence>
<dbReference type="InterPro" id="IPR001297">
    <property type="entry name" value="PBS_linker_dom"/>
</dbReference>